<dbReference type="SUPFAM" id="SSF52540">
    <property type="entry name" value="P-loop containing nucleoside triphosphate hydrolases"/>
    <property type="match status" value="1"/>
</dbReference>
<dbReference type="AlphaFoldDB" id="T1AZY3"/>
<feature type="non-terminal residue" evidence="2">
    <location>
        <position position="99"/>
    </location>
</feature>
<reference evidence="2" key="2">
    <citation type="journal article" date="2014" name="ISME J.">
        <title>Microbial stratification in low pH oxic and suboxic macroscopic growths along an acid mine drainage.</title>
        <authorList>
            <person name="Mendez-Garcia C."/>
            <person name="Mesa V."/>
            <person name="Sprenger R.R."/>
            <person name="Richter M."/>
            <person name="Diez M.S."/>
            <person name="Solano J."/>
            <person name="Bargiela R."/>
            <person name="Golyshina O.V."/>
            <person name="Manteca A."/>
            <person name="Ramos J.L."/>
            <person name="Gallego J.R."/>
            <person name="Llorente I."/>
            <person name="Martins Dos Santos V.A."/>
            <person name="Jensen O.N."/>
            <person name="Pelaez A.I."/>
            <person name="Sanchez J."/>
            <person name="Ferrer M."/>
        </authorList>
    </citation>
    <scope>NUCLEOTIDE SEQUENCE</scope>
</reference>
<feature type="domain" description="Rad50/SbcC-type AAA" evidence="1">
    <location>
        <begin position="2"/>
        <end position="88"/>
    </location>
</feature>
<dbReference type="PANTHER" id="PTHR32114">
    <property type="entry name" value="ABC TRANSPORTER ABCH.3"/>
    <property type="match status" value="1"/>
</dbReference>
<organism evidence="2">
    <name type="scientific">mine drainage metagenome</name>
    <dbReference type="NCBI Taxonomy" id="410659"/>
    <lineage>
        <taxon>unclassified sequences</taxon>
        <taxon>metagenomes</taxon>
        <taxon>ecological metagenomes</taxon>
    </lineage>
</organism>
<protein>
    <submittedName>
        <fullName evidence="2">Protein containing RecF/RecN/SMC protein</fullName>
    </submittedName>
</protein>
<dbReference type="Gene3D" id="3.40.50.300">
    <property type="entry name" value="P-loop containing nucleotide triphosphate hydrolases"/>
    <property type="match status" value="1"/>
</dbReference>
<evidence type="ECO:0000259" key="1">
    <source>
        <dbReference type="Pfam" id="PF13476"/>
    </source>
</evidence>
<dbReference type="PANTHER" id="PTHR32114:SF2">
    <property type="entry name" value="ABC TRANSPORTER ABCH.3"/>
    <property type="match status" value="1"/>
</dbReference>
<accession>T1AZY3</accession>
<comment type="caution">
    <text evidence="2">The sequence shown here is derived from an EMBL/GenBank/DDBJ whole genome shotgun (WGS) entry which is preliminary data.</text>
</comment>
<dbReference type="GO" id="GO:0006302">
    <property type="term" value="P:double-strand break repair"/>
    <property type="evidence" value="ECO:0007669"/>
    <property type="project" value="InterPro"/>
</dbReference>
<name>T1AZY3_9ZZZZ</name>
<dbReference type="Pfam" id="PF13476">
    <property type="entry name" value="AAA_23"/>
    <property type="match status" value="1"/>
</dbReference>
<sequence>MYFDRGVNMIVGPNGAGKTSILDGIRFAMFGKDRARLSNPVLHGATACSVKLSFQVDEDSYEITRSFGARQKDREALLTKNGIEIASSQDSVTSYIGEG</sequence>
<dbReference type="EMBL" id="AUZY01003977">
    <property type="protein sequence ID" value="EQD66136.1"/>
    <property type="molecule type" value="Genomic_DNA"/>
</dbReference>
<reference evidence="2" key="1">
    <citation type="submission" date="2013-08" db="EMBL/GenBank/DDBJ databases">
        <authorList>
            <person name="Mendez C."/>
            <person name="Richter M."/>
            <person name="Ferrer M."/>
            <person name="Sanchez J."/>
        </authorList>
    </citation>
    <scope>NUCLEOTIDE SEQUENCE</scope>
</reference>
<dbReference type="InterPro" id="IPR038729">
    <property type="entry name" value="Rad50/SbcC_AAA"/>
</dbReference>
<gene>
    <name evidence="2" type="ORF">B1B_06242</name>
</gene>
<evidence type="ECO:0000313" key="2">
    <source>
        <dbReference type="EMBL" id="EQD66136.1"/>
    </source>
</evidence>
<proteinExistence type="predicted"/>
<dbReference type="InterPro" id="IPR027417">
    <property type="entry name" value="P-loop_NTPase"/>
</dbReference>
<dbReference type="GO" id="GO:0016887">
    <property type="term" value="F:ATP hydrolysis activity"/>
    <property type="evidence" value="ECO:0007669"/>
    <property type="project" value="InterPro"/>
</dbReference>